<evidence type="ECO:0000256" key="3">
    <source>
        <dbReference type="ARBA" id="ARBA00038050"/>
    </source>
</evidence>
<evidence type="ECO:0000256" key="1">
    <source>
        <dbReference type="ARBA" id="ARBA00013260"/>
    </source>
</evidence>
<keyword evidence="2" id="KW-0378">Hydrolase</keyword>
<protein>
    <recommendedName>
        <fullName evidence="1">peptidyl-tRNA hydrolase</fullName>
        <ecNumber evidence="1">3.1.1.29</ecNumber>
    </recommendedName>
</protein>
<dbReference type="GO" id="GO:0005829">
    <property type="term" value="C:cytosol"/>
    <property type="evidence" value="ECO:0007669"/>
    <property type="project" value="TreeGrafter"/>
</dbReference>
<dbReference type="GO" id="GO:0004045">
    <property type="term" value="F:peptidyl-tRNA hydrolase activity"/>
    <property type="evidence" value="ECO:0007669"/>
    <property type="project" value="UniProtKB-EC"/>
</dbReference>
<dbReference type="EC" id="3.1.1.29" evidence="1"/>
<reference evidence="5 6" key="1">
    <citation type="submission" date="2017-07" db="EMBL/GenBank/DDBJ databases">
        <authorList>
            <person name="Talla V."/>
            <person name="Backstrom N."/>
        </authorList>
    </citation>
    <scope>NUCLEOTIDE SEQUENCE [LARGE SCALE GENOMIC DNA]</scope>
</reference>
<dbReference type="AlphaFoldDB" id="A0A5E4QLB1"/>
<dbReference type="FunFam" id="3.40.1490.10:FF:000001">
    <property type="entry name" value="Peptidyl-tRNA hydrolase 2"/>
    <property type="match status" value="1"/>
</dbReference>
<dbReference type="SUPFAM" id="SSF102462">
    <property type="entry name" value="Peptidyl-tRNA hydrolase II"/>
    <property type="match status" value="1"/>
</dbReference>
<dbReference type="EMBL" id="FZQP02003357">
    <property type="protein sequence ID" value="VVC98083.1"/>
    <property type="molecule type" value="Genomic_DNA"/>
</dbReference>
<dbReference type="NCBIfam" id="TIGR00283">
    <property type="entry name" value="arch_pth2"/>
    <property type="match status" value="1"/>
</dbReference>
<dbReference type="PANTHER" id="PTHR12649">
    <property type="entry name" value="PEPTIDYL-TRNA HYDROLASE 2"/>
    <property type="match status" value="1"/>
</dbReference>
<evidence type="ECO:0000313" key="5">
    <source>
        <dbReference type="EMBL" id="VVC98083.1"/>
    </source>
</evidence>
<evidence type="ECO:0000256" key="4">
    <source>
        <dbReference type="ARBA" id="ARBA00048707"/>
    </source>
</evidence>
<comment type="similarity">
    <text evidence="3">Belongs to the PTH2 family.</text>
</comment>
<accession>A0A5E4QLB1</accession>
<organism evidence="5 6">
    <name type="scientific">Leptidea sinapis</name>
    <dbReference type="NCBI Taxonomy" id="189913"/>
    <lineage>
        <taxon>Eukaryota</taxon>
        <taxon>Metazoa</taxon>
        <taxon>Ecdysozoa</taxon>
        <taxon>Arthropoda</taxon>
        <taxon>Hexapoda</taxon>
        <taxon>Insecta</taxon>
        <taxon>Pterygota</taxon>
        <taxon>Neoptera</taxon>
        <taxon>Endopterygota</taxon>
        <taxon>Lepidoptera</taxon>
        <taxon>Glossata</taxon>
        <taxon>Ditrysia</taxon>
        <taxon>Papilionoidea</taxon>
        <taxon>Pieridae</taxon>
        <taxon>Dismorphiinae</taxon>
        <taxon>Leptidea</taxon>
    </lineage>
</organism>
<dbReference type="Proteomes" id="UP000324832">
    <property type="component" value="Unassembled WGS sequence"/>
</dbReference>
<dbReference type="CDD" id="cd02430">
    <property type="entry name" value="PTH2"/>
    <property type="match status" value="1"/>
</dbReference>
<dbReference type="PANTHER" id="PTHR12649:SF11">
    <property type="entry name" value="PEPTIDYL-TRNA HYDROLASE 2, MITOCHONDRIAL"/>
    <property type="match status" value="1"/>
</dbReference>
<proteinExistence type="inferred from homology"/>
<keyword evidence="6" id="KW-1185">Reference proteome</keyword>
<evidence type="ECO:0000256" key="2">
    <source>
        <dbReference type="ARBA" id="ARBA00022801"/>
    </source>
</evidence>
<sequence length="163" mass="17821">MMLKDWIDILNRLCCGLTIGVSFFAVRNYFGSFKTAKECVKKLASREEYKLVLVVRTDLNMSKGKIAAQCGHAAVGAYEKALKKDPEGLKSWQMTGQAKIALKTDSVDEIQQIAKNAKQMGLITSLIRDAGRTQIAPNSITVLGVGPAPKDVVDRVTGHLKLL</sequence>
<dbReference type="NCBIfam" id="NF003314">
    <property type="entry name" value="PRK04322.1"/>
    <property type="match status" value="1"/>
</dbReference>
<name>A0A5E4QLB1_9NEOP</name>
<dbReference type="InterPro" id="IPR002833">
    <property type="entry name" value="PTH2"/>
</dbReference>
<evidence type="ECO:0000313" key="6">
    <source>
        <dbReference type="Proteomes" id="UP000324832"/>
    </source>
</evidence>
<gene>
    <name evidence="5" type="ORF">LSINAPIS_LOCUS9227</name>
</gene>
<comment type="catalytic activity">
    <reaction evidence="4">
        <text>an N-acyl-L-alpha-aminoacyl-tRNA + H2O = an N-acyl-L-amino acid + a tRNA + H(+)</text>
        <dbReference type="Rhea" id="RHEA:54448"/>
        <dbReference type="Rhea" id="RHEA-COMP:10123"/>
        <dbReference type="Rhea" id="RHEA-COMP:13883"/>
        <dbReference type="ChEBI" id="CHEBI:15377"/>
        <dbReference type="ChEBI" id="CHEBI:15378"/>
        <dbReference type="ChEBI" id="CHEBI:59874"/>
        <dbReference type="ChEBI" id="CHEBI:78442"/>
        <dbReference type="ChEBI" id="CHEBI:138191"/>
        <dbReference type="EC" id="3.1.1.29"/>
    </reaction>
</comment>
<dbReference type="InterPro" id="IPR023476">
    <property type="entry name" value="Pep_tRNA_hydro_II_dom_sf"/>
</dbReference>
<dbReference type="Gene3D" id="3.40.1490.10">
    <property type="entry name" value="Bit1"/>
    <property type="match status" value="1"/>
</dbReference>
<dbReference type="Pfam" id="PF01981">
    <property type="entry name" value="PTH2"/>
    <property type="match status" value="1"/>
</dbReference>